<proteinExistence type="predicted"/>
<feature type="compositionally biased region" description="Low complexity" evidence="1">
    <location>
        <begin position="130"/>
        <end position="209"/>
    </location>
</feature>
<evidence type="ECO:0000256" key="2">
    <source>
        <dbReference type="SAM" id="SignalP"/>
    </source>
</evidence>
<dbReference type="Proteomes" id="UP000246352">
    <property type="component" value="Unassembled WGS sequence"/>
</dbReference>
<dbReference type="AlphaFoldDB" id="A0A317PBW3"/>
<gene>
    <name evidence="3" type="ORF">DFR52_1144</name>
</gene>
<reference evidence="3 4" key="1">
    <citation type="submission" date="2018-05" db="EMBL/GenBank/DDBJ databases">
        <title>Genomic Encyclopedia of Type Strains, Phase IV (KMG-IV): sequencing the most valuable type-strain genomes for metagenomic binning, comparative biology and taxonomic classification.</title>
        <authorList>
            <person name="Goeker M."/>
        </authorList>
    </citation>
    <scope>NUCLEOTIDE SEQUENCE [LARGE SCALE GENOMIC DNA]</scope>
    <source>
        <strain evidence="3 4">DSM 16791</strain>
    </source>
</reference>
<evidence type="ECO:0000313" key="4">
    <source>
        <dbReference type="Proteomes" id="UP000246352"/>
    </source>
</evidence>
<accession>A0A317PBW3</accession>
<dbReference type="PROSITE" id="PS51257">
    <property type="entry name" value="PROKAR_LIPOPROTEIN"/>
    <property type="match status" value="1"/>
</dbReference>
<protein>
    <submittedName>
        <fullName evidence="3">Chemotaxis protein MotC</fullName>
    </submittedName>
</protein>
<keyword evidence="4" id="KW-1185">Reference proteome</keyword>
<feature type="signal peptide" evidence="2">
    <location>
        <begin position="1"/>
        <end position="26"/>
    </location>
</feature>
<sequence>MPRTGFHSLLLAAALLAAFGCGPARSNDAHAPASHETKAGNPAEGHADAEPVAQQAPPSEPRQRTLAEHLKALQELDRPAPPDAAAAPGTEGHDPAADAPVASDAQGPHPVDQVPGQPGHVEEEAGHASPDAAQAPTDAAHAPADAAHAPADAAHAPADAAQAPTDAAHAPADAGHAPAEAGHAPAHPAQPPALAGVKAPADRPAAAGGPETGKPEDLDPYKLVRSLQFVQDAVVQGDHSAMDMQRFLLGVIDARLRQADQTVFDDPRNVDAALIYAMSGGNPATLDMLVIRDRFGNFDNEITTVLRAYLNGRAAATKTSLLDLVKIYQETTIGPYLALVAANVLAGLNEESSLGLFDWARLTAPGTLVEEAALRRSLSVAQHMGKVDRAIEYAALYARRFIRSPYAGQYADLLVDLLVDNYDRVGDARLDEVLTVMDRPRKREVYLRISRKAVIRGMLPLASFAAAKAEALMDPADSGPAAMADLYSSMAQVPTGEVVDAMAALDAVPEQQLSPRDKALRAAARQIAYDVLSKPDPASLTQATSPRIGPEAETGAGAVPAEEPVADAGGQSPLAAGAGEAPPSDGDVAADKEFQGYVSQHQKSLDEIDKLLKQGTGAAGT</sequence>
<comment type="caution">
    <text evidence="3">The sequence shown here is derived from an EMBL/GenBank/DDBJ whole genome shotgun (WGS) entry which is preliminary data.</text>
</comment>
<feature type="chain" id="PRO_5016233855" evidence="2">
    <location>
        <begin position="27"/>
        <end position="621"/>
    </location>
</feature>
<feature type="region of interest" description="Disordered" evidence="1">
    <location>
        <begin position="26"/>
        <end position="218"/>
    </location>
</feature>
<organism evidence="3 4">
    <name type="scientific">Hoeflea marina</name>
    <dbReference type="NCBI Taxonomy" id="274592"/>
    <lineage>
        <taxon>Bacteria</taxon>
        <taxon>Pseudomonadati</taxon>
        <taxon>Pseudomonadota</taxon>
        <taxon>Alphaproteobacteria</taxon>
        <taxon>Hyphomicrobiales</taxon>
        <taxon>Rhizobiaceae</taxon>
        <taxon>Hoeflea</taxon>
    </lineage>
</organism>
<evidence type="ECO:0000256" key="1">
    <source>
        <dbReference type="SAM" id="MobiDB-lite"/>
    </source>
</evidence>
<dbReference type="EMBL" id="QGTR01000014">
    <property type="protein sequence ID" value="PWV95247.1"/>
    <property type="molecule type" value="Genomic_DNA"/>
</dbReference>
<evidence type="ECO:0000313" key="3">
    <source>
        <dbReference type="EMBL" id="PWV95247.1"/>
    </source>
</evidence>
<keyword evidence="2" id="KW-0732">Signal</keyword>
<feature type="region of interest" description="Disordered" evidence="1">
    <location>
        <begin position="536"/>
        <end position="604"/>
    </location>
</feature>
<feature type="compositionally biased region" description="Basic and acidic residues" evidence="1">
    <location>
        <begin position="61"/>
        <end position="80"/>
    </location>
</feature>
<name>A0A317PBW3_9HYPH</name>